<dbReference type="STRING" id="71717.A0A4Y7TT91"/>
<protein>
    <submittedName>
        <fullName evidence="1">Uncharacterized protein</fullName>
    </submittedName>
</protein>
<dbReference type="SUPFAM" id="SSF52047">
    <property type="entry name" value="RNI-like"/>
    <property type="match status" value="1"/>
</dbReference>
<name>A0A4Y7TT91_COPMI</name>
<gene>
    <name evidence="1" type="ORF">FA13DRAFT_1726241</name>
</gene>
<evidence type="ECO:0000313" key="1">
    <source>
        <dbReference type="EMBL" id="TEB37108.1"/>
    </source>
</evidence>
<accession>A0A4Y7TT91</accession>
<dbReference type="InterPro" id="IPR032675">
    <property type="entry name" value="LRR_dom_sf"/>
</dbReference>
<sequence>MNSDLPQFENERGDFTAAHAEGLVTQMEAHLGGKPTLREAQPIQRQLLPRIQLLEEKILTLKGCQDFYSTIVNRKPEEMIGMAVLQSYLPKLAPDVVKLKTDRQRLAESYNALTPILRLPPEILTSIFLLACSKWSHWDVPWLEFYHPVSSTQITHVCRQWRRVALDCMELWTLLDISRPSLASAFLKRKAVSPKAVVDRRGSNNRVSLAGEKSKVLFDILSKNLHQVRALFVDEDLVGALQVPATLATALPDTATALETLVISNIRDTTSERLTLLLRIELPNLRHLVVDLTSALNHRWNVLPFSVTLTYLELSNNLPTVGDPDQDRPAVARFLDAFKELYGIRSLLLLEVLPDFASSLPALPDTPQIKLPHLQNIEVTDAPSRMSRFFQTIQIPTRTEVAIRFDGEYRPYSEGGDIERVVNKLFASFQGQKEARREATSLLLNWKHIEISFTDHPDLMINWDWIDYPVHQLLKVLGDNIGLSTLTFLVFEEGCPDIRVDDSDETAVWRRFIGQLPHLQALTLYQTSLFDFLEAFEAQDDADVYPTCFPSLSTLTLIDLDLGDDEYDDIDMGQITLRLIKALKQRLDLGYPLSRLYIEQCNSFREEHFTMITSRVPSLRVKWDRYRQPKEAWEDRCVVCRGASCY</sequence>
<dbReference type="AlphaFoldDB" id="A0A4Y7TT91"/>
<organism evidence="1 2">
    <name type="scientific">Coprinellus micaceus</name>
    <name type="common">Glistening ink-cap mushroom</name>
    <name type="synonym">Coprinus micaceus</name>
    <dbReference type="NCBI Taxonomy" id="71717"/>
    <lineage>
        <taxon>Eukaryota</taxon>
        <taxon>Fungi</taxon>
        <taxon>Dikarya</taxon>
        <taxon>Basidiomycota</taxon>
        <taxon>Agaricomycotina</taxon>
        <taxon>Agaricomycetes</taxon>
        <taxon>Agaricomycetidae</taxon>
        <taxon>Agaricales</taxon>
        <taxon>Agaricineae</taxon>
        <taxon>Psathyrellaceae</taxon>
        <taxon>Coprinellus</taxon>
    </lineage>
</organism>
<dbReference type="Proteomes" id="UP000298030">
    <property type="component" value="Unassembled WGS sequence"/>
</dbReference>
<dbReference type="Gene3D" id="3.80.10.10">
    <property type="entry name" value="Ribonuclease Inhibitor"/>
    <property type="match status" value="1"/>
</dbReference>
<dbReference type="OrthoDB" id="3172239at2759"/>
<keyword evidence="2" id="KW-1185">Reference proteome</keyword>
<reference evidence="1 2" key="1">
    <citation type="journal article" date="2019" name="Nat. Ecol. Evol.">
        <title>Megaphylogeny resolves global patterns of mushroom evolution.</title>
        <authorList>
            <person name="Varga T."/>
            <person name="Krizsan K."/>
            <person name="Foldi C."/>
            <person name="Dima B."/>
            <person name="Sanchez-Garcia M."/>
            <person name="Sanchez-Ramirez S."/>
            <person name="Szollosi G.J."/>
            <person name="Szarkandi J.G."/>
            <person name="Papp V."/>
            <person name="Albert L."/>
            <person name="Andreopoulos W."/>
            <person name="Angelini C."/>
            <person name="Antonin V."/>
            <person name="Barry K.W."/>
            <person name="Bougher N.L."/>
            <person name="Buchanan P."/>
            <person name="Buyck B."/>
            <person name="Bense V."/>
            <person name="Catcheside P."/>
            <person name="Chovatia M."/>
            <person name="Cooper J."/>
            <person name="Damon W."/>
            <person name="Desjardin D."/>
            <person name="Finy P."/>
            <person name="Geml J."/>
            <person name="Haridas S."/>
            <person name="Hughes K."/>
            <person name="Justo A."/>
            <person name="Karasinski D."/>
            <person name="Kautmanova I."/>
            <person name="Kiss B."/>
            <person name="Kocsube S."/>
            <person name="Kotiranta H."/>
            <person name="LaButti K.M."/>
            <person name="Lechner B.E."/>
            <person name="Liimatainen K."/>
            <person name="Lipzen A."/>
            <person name="Lukacs Z."/>
            <person name="Mihaltcheva S."/>
            <person name="Morgado L.N."/>
            <person name="Niskanen T."/>
            <person name="Noordeloos M.E."/>
            <person name="Ohm R.A."/>
            <person name="Ortiz-Santana B."/>
            <person name="Ovrebo C."/>
            <person name="Racz N."/>
            <person name="Riley R."/>
            <person name="Savchenko A."/>
            <person name="Shiryaev A."/>
            <person name="Soop K."/>
            <person name="Spirin V."/>
            <person name="Szebenyi C."/>
            <person name="Tomsovsky M."/>
            <person name="Tulloss R.E."/>
            <person name="Uehling J."/>
            <person name="Grigoriev I.V."/>
            <person name="Vagvolgyi C."/>
            <person name="Papp T."/>
            <person name="Martin F.M."/>
            <person name="Miettinen O."/>
            <person name="Hibbett D.S."/>
            <person name="Nagy L.G."/>
        </authorList>
    </citation>
    <scope>NUCLEOTIDE SEQUENCE [LARGE SCALE GENOMIC DNA]</scope>
    <source>
        <strain evidence="1 2">FP101781</strain>
    </source>
</reference>
<dbReference type="EMBL" id="QPFP01000004">
    <property type="protein sequence ID" value="TEB37108.1"/>
    <property type="molecule type" value="Genomic_DNA"/>
</dbReference>
<proteinExistence type="predicted"/>
<evidence type="ECO:0000313" key="2">
    <source>
        <dbReference type="Proteomes" id="UP000298030"/>
    </source>
</evidence>
<comment type="caution">
    <text evidence="1">The sequence shown here is derived from an EMBL/GenBank/DDBJ whole genome shotgun (WGS) entry which is preliminary data.</text>
</comment>